<organism evidence="1">
    <name type="scientific">Streptomyces sp. NBC_00119</name>
    <dbReference type="NCBI Taxonomy" id="2975659"/>
    <lineage>
        <taxon>Bacteria</taxon>
        <taxon>Bacillati</taxon>
        <taxon>Actinomycetota</taxon>
        <taxon>Actinomycetes</taxon>
        <taxon>Kitasatosporales</taxon>
        <taxon>Streptomycetaceae</taxon>
        <taxon>Streptomyces</taxon>
    </lineage>
</organism>
<name>A0AAU1U1H5_9ACTN</name>
<proteinExistence type="predicted"/>
<dbReference type="EMBL" id="CP108195">
    <property type="protein sequence ID" value="WTS11264.1"/>
    <property type="molecule type" value="Genomic_DNA"/>
</dbReference>
<protein>
    <submittedName>
        <fullName evidence="1">Uncharacterized protein</fullName>
    </submittedName>
</protein>
<accession>A0AAU1U1H5</accession>
<gene>
    <name evidence="1" type="ORF">OHU69_09375</name>
</gene>
<reference evidence="1" key="1">
    <citation type="submission" date="2022-10" db="EMBL/GenBank/DDBJ databases">
        <title>The complete genomes of actinobacterial strains from the NBC collection.</title>
        <authorList>
            <person name="Joergensen T.S."/>
            <person name="Alvarez Arevalo M."/>
            <person name="Sterndorff E.B."/>
            <person name="Faurdal D."/>
            <person name="Vuksanovic O."/>
            <person name="Mourched A.-S."/>
            <person name="Charusanti P."/>
            <person name="Shaw S."/>
            <person name="Blin K."/>
            <person name="Weber T."/>
        </authorList>
    </citation>
    <scope>NUCLEOTIDE SEQUENCE</scope>
    <source>
        <strain evidence="1">NBC_00119</strain>
    </source>
</reference>
<dbReference type="AlphaFoldDB" id="A0AAU1U1H5"/>
<evidence type="ECO:0000313" key="1">
    <source>
        <dbReference type="EMBL" id="WTS11264.1"/>
    </source>
</evidence>
<sequence length="68" mass="7114">MLGSSLSAVAVLLVAIVTLPATTWEATVLAAVQKTPPLLFSRDCEYLAPALPGTSRDRTESQIRSAGT</sequence>